<evidence type="ECO:0000256" key="3">
    <source>
        <dbReference type="ARBA" id="ARBA00022512"/>
    </source>
</evidence>
<evidence type="ECO:0000256" key="4">
    <source>
        <dbReference type="ARBA" id="ARBA00040781"/>
    </source>
</evidence>
<dbReference type="Gene3D" id="3.40.50.720">
    <property type="entry name" value="NAD(P)-binding Rossmann-like Domain"/>
    <property type="match status" value="1"/>
</dbReference>
<sequence>MDLGIAGRTALVLGGGGGLGGAIAEKLAGEGVRVAVADIDVDAAGRRSDAIVRGGGQAVALQWDIADTRVIDDKVAAIEGVLGPVDVLVNNTGGPPPAPILEQSPAVWLDSFRSMVLSVIAISDRVVPGMRTRGWGRVVTSTSSGVVSPIPGLGLSNSLRSSLLGWSKTLAREVAADGVTANVIVPGRIGTRRVEFLDGAKAEREGRTVEEVRAESLATIPVGRYGDPAEYAAVVAFLASAPAAYITGSVVRVDGGLIAGL</sequence>
<evidence type="ECO:0000256" key="1">
    <source>
        <dbReference type="ARBA" id="ARBA00004191"/>
    </source>
</evidence>
<dbReference type="SUPFAM" id="SSF51735">
    <property type="entry name" value="NAD(P)-binding Rossmann-fold domains"/>
    <property type="match status" value="1"/>
</dbReference>
<evidence type="ECO:0000256" key="2">
    <source>
        <dbReference type="ARBA" id="ARBA00006484"/>
    </source>
</evidence>
<evidence type="ECO:0000256" key="5">
    <source>
        <dbReference type="ARBA" id="ARBA00047400"/>
    </source>
</evidence>
<keyword evidence="3" id="KW-0134">Cell wall</keyword>
<comment type="catalytic activity">
    <reaction evidence="5">
        <text>a (3R)-hydroxyacyl-[ACP] + NADP(+) = a 3-oxoacyl-[ACP] + NADPH + H(+)</text>
        <dbReference type="Rhea" id="RHEA:17397"/>
        <dbReference type="Rhea" id="RHEA-COMP:9916"/>
        <dbReference type="Rhea" id="RHEA-COMP:9945"/>
        <dbReference type="ChEBI" id="CHEBI:15378"/>
        <dbReference type="ChEBI" id="CHEBI:57783"/>
        <dbReference type="ChEBI" id="CHEBI:58349"/>
        <dbReference type="ChEBI" id="CHEBI:78776"/>
        <dbReference type="ChEBI" id="CHEBI:78827"/>
        <dbReference type="EC" id="1.1.1.100"/>
    </reaction>
    <physiologicalReaction direction="right-to-left" evidence="5">
        <dbReference type="Rhea" id="RHEA:17399"/>
    </physiologicalReaction>
</comment>
<comment type="similarity">
    <text evidence="2">Belongs to the short-chain dehydrogenases/reductases (SDR) family.</text>
</comment>
<dbReference type="Pfam" id="PF13561">
    <property type="entry name" value="adh_short_C2"/>
    <property type="match status" value="1"/>
</dbReference>
<accession>A0ABW6S6P8</accession>
<keyword evidence="7" id="KW-1185">Reference proteome</keyword>
<organism evidence="6 7">
    <name type="scientific">Nocardia jiangxiensis</name>
    <dbReference type="NCBI Taxonomy" id="282685"/>
    <lineage>
        <taxon>Bacteria</taxon>
        <taxon>Bacillati</taxon>
        <taxon>Actinomycetota</taxon>
        <taxon>Actinomycetes</taxon>
        <taxon>Mycobacteriales</taxon>
        <taxon>Nocardiaceae</taxon>
        <taxon>Nocardia</taxon>
    </lineage>
</organism>
<dbReference type="PANTHER" id="PTHR42879">
    <property type="entry name" value="3-OXOACYL-(ACYL-CARRIER-PROTEIN) REDUCTASE"/>
    <property type="match status" value="1"/>
</dbReference>
<dbReference type="InterPro" id="IPR036291">
    <property type="entry name" value="NAD(P)-bd_dom_sf"/>
</dbReference>
<dbReference type="RefSeq" id="WP_387405644.1">
    <property type="nucleotide sequence ID" value="NZ_JBIAQY010000011.1"/>
</dbReference>
<comment type="caution">
    <text evidence="6">The sequence shown here is derived from an EMBL/GenBank/DDBJ whole genome shotgun (WGS) entry which is preliminary data.</text>
</comment>
<evidence type="ECO:0000313" key="6">
    <source>
        <dbReference type="EMBL" id="MFF3571953.1"/>
    </source>
</evidence>
<dbReference type="InterPro" id="IPR002347">
    <property type="entry name" value="SDR_fam"/>
</dbReference>
<keyword evidence="3" id="KW-0964">Secreted</keyword>
<comment type="subcellular location">
    <subcellularLocation>
        <location evidence="1">Secreted</location>
        <location evidence="1">Cell wall</location>
    </subcellularLocation>
</comment>
<dbReference type="Proteomes" id="UP001601992">
    <property type="component" value="Unassembled WGS sequence"/>
</dbReference>
<dbReference type="EMBL" id="JBIAQY010000011">
    <property type="protein sequence ID" value="MFF3571953.1"/>
    <property type="molecule type" value="Genomic_DNA"/>
</dbReference>
<protein>
    <recommendedName>
        <fullName evidence="4">3-oxoacyl-[acyl-carrier-protein] reductase MabA</fullName>
    </recommendedName>
</protein>
<gene>
    <name evidence="6" type="ORF">ACFYXQ_29645</name>
</gene>
<evidence type="ECO:0000313" key="7">
    <source>
        <dbReference type="Proteomes" id="UP001601992"/>
    </source>
</evidence>
<name>A0ABW6S6P8_9NOCA</name>
<reference evidence="6 7" key="1">
    <citation type="submission" date="2024-10" db="EMBL/GenBank/DDBJ databases">
        <title>The Natural Products Discovery Center: Release of the First 8490 Sequenced Strains for Exploring Actinobacteria Biosynthetic Diversity.</title>
        <authorList>
            <person name="Kalkreuter E."/>
            <person name="Kautsar S.A."/>
            <person name="Yang D."/>
            <person name="Bader C.D."/>
            <person name="Teijaro C.N."/>
            <person name="Fluegel L."/>
            <person name="Davis C.M."/>
            <person name="Simpson J.R."/>
            <person name="Lauterbach L."/>
            <person name="Steele A.D."/>
            <person name="Gui C."/>
            <person name="Meng S."/>
            <person name="Li G."/>
            <person name="Viehrig K."/>
            <person name="Ye F."/>
            <person name="Su P."/>
            <person name="Kiefer A.F."/>
            <person name="Nichols A."/>
            <person name="Cepeda A.J."/>
            <person name="Yan W."/>
            <person name="Fan B."/>
            <person name="Jiang Y."/>
            <person name="Adhikari A."/>
            <person name="Zheng C.-J."/>
            <person name="Schuster L."/>
            <person name="Cowan T.M."/>
            <person name="Smanski M.J."/>
            <person name="Chevrette M.G."/>
            <person name="De Carvalho L.P.S."/>
            <person name="Shen B."/>
        </authorList>
    </citation>
    <scope>NUCLEOTIDE SEQUENCE [LARGE SCALE GENOMIC DNA]</scope>
    <source>
        <strain evidence="6 7">NPDC002593</strain>
    </source>
</reference>
<dbReference type="PANTHER" id="PTHR42879:SF6">
    <property type="entry name" value="NADPH-DEPENDENT REDUCTASE BACG"/>
    <property type="match status" value="1"/>
</dbReference>
<dbReference type="PRINTS" id="PR00081">
    <property type="entry name" value="GDHRDH"/>
</dbReference>
<dbReference type="InterPro" id="IPR050259">
    <property type="entry name" value="SDR"/>
</dbReference>
<proteinExistence type="inferred from homology"/>